<proteinExistence type="predicted"/>
<dbReference type="Proteomes" id="UP000828251">
    <property type="component" value="Unassembled WGS sequence"/>
</dbReference>
<protein>
    <submittedName>
        <fullName evidence="2">Uncharacterized protein</fullName>
    </submittedName>
</protein>
<keyword evidence="3" id="KW-1185">Reference proteome</keyword>
<evidence type="ECO:0000256" key="1">
    <source>
        <dbReference type="SAM" id="MobiDB-lite"/>
    </source>
</evidence>
<dbReference type="EMBL" id="JAIQCV010000011">
    <property type="protein sequence ID" value="KAH1046895.1"/>
    <property type="molecule type" value="Genomic_DNA"/>
</dbReference>
<accession>A0A9D3ZM55</accession>
<dbReference type="AlphaFoldDB" id="A0A9D3ZM55"/>
<comment type="caution">
    <text evidence="2">The sequence shown here is derived from an EMBL/GenBank/DDBJ whole genome shotgun (WGS) entry which is preliminary data.</text>
</comment>
<feature type="region of interest" description="Disordered" evidence="1">
    <location>
        <begin position="102"/>
        <end position="121"/>
    </location>
</feature>
<reference evidence="2 3" key="1">
    <citation type="journal article" date="2021" name="Plant Biotechnol. J.">
        <title>Multi-omics assisted identification of the key and species-specific regulatory components of drought-tolerant mechanisms in Gossypium stocksii.</title>
        <authorList>
            <person name="Yu D."/>
            <person name="Ke L."/>
            <person name="Zhang D."/>
            <person name="Wu Y."/>
            <person name="Sun Y."/>
            <person name="Mei J."/>
            <person name="Sun J."/>
            <person name="Sun Y."/>
        </authorList>
    </citation>
    <scope>NUCLEOTIDE SEQUENCE [LARGE SCALE GENOMIC DNA]</scope>
    <source>
        <strain evidence="3">cv. E1</strain>
        <tissue evidence="2">Leaf</tissue>
    </source>
</reference>
<gene>
    <name evidence="2" type="ORF">J1N35_037679</name>
</gene>
<sequence>MEKGFLFQDAPFIGYTKAISTFFDKHGWGIFCLYPNDVFSKVVKKFYAHITSPDNAFIYVCNASILFDEDFINGQYRLFEGPNGYANFVKTMKLLLNPNAKDKEATTAPTHNQEPKGDEAKIEFVRIESDDEGIETTQTTTPTLQSKALRTAWEHAVHQLIDELTKSHTDDDKEEVRINKLKRKRFKKATGKTIQANSDD</sequence>
<evidence type="ECO:0000313" key="2">
    <source>
        <dbReference type="EMBL" id="KAH1046895.1"/>
    </source>
</evidence>
<organism evidence="2 3">
    <name type="scientific">Gossypium stocksii</name>
    <dbReference type="NCBI Taxonomy" id="47602"/>
    <lineage>
        <taxon>Eukaryota</taxon>
        <taxon>Viridiplantae</taxon>
        <taxon>Streptophyta</taxon>
        <taxon>Embryophyta</taxon>
        <taxon>Tracheophyta</taxon>
        <taxon>Spermatophyta</taxon>
        <taxon>Magnoliopsida</taxon>
        <taxon>eudicotyledons</taxon>
        <taxon>Gunneridae</taxon>
        <taxon>Pentapetalae</taxon>
        <taxon>rosids</taxon>
        <taxon>malvids</taxon>
        <taxon>Malvales</taxon>
        <taxon>Malvaceae</taxon>
        <taxon>Malvoideae</taxon>
        <taxon>Gossypium</taxon>
    </lineage>
</organism>
<evidence type="ECO:0000313" key="3">
    <source>
        <dbReference type="Proteomes" id="UP000828251"/>
    </source>
</evidence>
<name>A0A9D3ZM55_9ROSI</name>